<feature type="transmembrane region" description="Helical" evidence="14">
    <location>
        <begin position="81"/>
        <end position="101"/>
    </location>
</feature>
<dbReference type="PANTHER" id="PTHR12989:SF10">
    <property type="entry name" value="DOL-P-GLC:GLC(2)MAN(9)GLCNAC(2)-PP-DOL ALPHA-1,2-GLUCOSYLTRANSFERASE-RELATED"/>
    <property type="match status" value="1"/>
</dbReference>
<evidence type="ECO:0000256" key="11">
    <source>
        <dbReference type="ARBA" id="ARBA00023136"/>
    </source>
</evidence>
<reference evidence="15 16" key="1">
    <citation type="submission" date="2020-11" db="EMBL/GenBank/DDBJ databases">
        <authorList>
            <person name="Wallbank WR R."/>
            <person name="Pardo Diaz C."/>
            <person name="Kozak K."/>
            <person name="Martin S."/>
            <person name="Jiggins C."/>
            <person name="Moest M."/>
            <person name="Warren A I."/>
            <person name="Generalovic N T."/>
            <person name="Byers J.R.P. K."/>
            <person name="Montejo-Kovacevich G."/>
            <person name="Yen C E."/>
        </authorList>
    </citation>
    <scope>NUCLEOTIDE SEQUENCE [LARGE SCALE GENOMIC DNA]</scope>
</reference>
<comment type="function">
    <text evidence="12">Dol-P-Glc:Glc(2)Man(9)GlcNAc(2)-PP-Dol alpha-1,2-glucosyltransferase that operates in the biosynthetic pathway of dolichol-linked oligosaccharides, the glycan precursors employed in protein asparagine (N)-glycosylation. The assembly of dolichol-linked oligosaccharides begins on the cytosolic side of the endoplasmic reticulum membrane and finishes in its lumen. The sequential addition of sugars to dolichol pyrophosphate produces dolichol-linked oligosaccharides containing fourteen sugars, including two GlcNAcs, nine mannoses and three glucoses. Once assembled, the oligosaccharide is transferred from the lipid to nascent proteins by oligosaccharyltransferases. In the lumen of the endoplasmic reticulum, adds the third and last glucose residue from dolichyl phosphate glucose (Dol-P-Glc) onto the lipid-linked oligosaccharide intermediate Glc(2)Man(9)GlcNAc(2)-PP-Dol to produce Glc(3)Man(9)GlcNAc(2)-PP-Dol.</text>
</comment>
<dbReference type="GO" id="GO:0106073">
    <property type="term" value="F:dolichyl pyrophosphate Glc2Man9GlcNAc2 alpha-1,2-glucosyltransferase activity"/>
    <property type="evidence" value="ECO:0007669"/>
    <property type="project" value="UniProtKB-EC"/>
</dbReference>
<feature type="transmembrane region" description="Helical" evidence="14">
    <location>
        <begin position="312"/>
        <end position="335"/>
    </location>
</feature>
<gene>
    <name evidence="15" type="ORF">HERILL_LOCUS5629</name>
</gene>
<dbReference type="Proteomes" id="UP000594454">
    <property type="component" value="Chromosome 2"/>
</dbReference>
<evidence type="ECO:0000256" key="6">
    <source>
        <dbReference type="ARBA" id="ARBA00022676"/>
    </source>
</evidence>
<feature type="transmembrane region" description="Helical" evidence="14">
    <location>
        <begin position="7"/>
        <end position="24"/>
    </location>
</feature>
<evidence type="ECO:0000256" key="4">
    <source>
        <dbReference type="ARBA" id="ARBA00011967"/>
    </source>
</evidence>
<evidence type="ECO:0000256" key="9">
    <source>
        <dbReference type="ARBA" id="ARBA00022824"/>
    </source>
</evidence>
<evidence type="ECO:0000256" key="7">
    <source>
        <dbReference type="ARBA" id="ARBA00022679"/>
    </source>
</evidence>
<dbReference type="Pfam" id="PF04922">
    <property type="entry name" value="DIE2_ALG10"/>
    <property type="match status" value="1"/>
</dbReference>
<evidence type="ECO:0000256" key="3">
    <source>
        <dbReference type="ARBA" id="ARBA00010600"/>
    </source>
</evidence>
<dbReference type="PANTHER" id="PTHR12989">
    <property type="entry name" value="ALPHA-1,2-GLUCOSYLTRANSFERASE ALG10"/>
    <property type="match status" value="1"/>
</dbReference>
<feature type="transmembrane region" description="Helical" evidence="14">
    <location>
        <begin position="243"/>
        <end position="259"/>
    </location>
</feature>
<dbReference type="OrthoDB" id="4769at2759"/>
<comment type="pathway">
    <text evidence="2">Protein modification; protein glycosylation.</text>
</comment>
<protein>
    <recommendedName>
        <fullName evidence="5">Dol-P-Glc:Glc(2)Man(9)GlcNAc(2)-PP-Dol alpha-1,2-glucosyltransferase</fullName>
        <ecNumber evidence="4">2.4.1.256</ecNumber>
    </recommendedName>
</protein>
<evidence type="ECO:0000313" key="16">
    <source>
        <dbReference type="Proteomes" id="UP000594454"/>
    </source>
</evidence>
<evidence type="ECO:0000256" key="8">
    <source>
        <dbReference type="ARBA" id="ARBA00022692"/>
    </source>
</evidence>
<comment type="similarity">
    <text evidence="3">Belongs to the ALG10 glucosyltransferase family.</text>
</comment>
<dbReference type="AlphaFoldDB" id="A0A7R8UL22"/>
<evidence type="ECO:0000256" key="2">
    <source>
        <dbReference type="ARBA" id="ARBA00004922"/>
    </source>
</evidence>
<feature type="transmembrane region" description="Helical" evidence="14">
    <location>
        <begin position="355"/>
        <end position="372"/>
    </location>
</feature>
<keyword evidence="11 14" id="KW-0472">Membrane</keyword>
<evidence type="ECO:0000256" key="5">
    <source>
        <dbReference type="ARBA" id="ARBA00018512"/>
    </source>
</evidence>
<dbReference type="InterPro" id="IPR016900">
    <property type="entry name" value="Alg10"/>
</dbReference>
<evidence type="ECO:0000313" key="15">
    <source>
        <dbReference type="EMBL" id="CAD7082609.1"/>
    </source>
</evidence>
<evidence type="ECO:0000256" key="1">
    <source>
        <dbReference type="ARBA" id="ARBA00004477"/>
    </source>
</evidence>
<feature type="transmembrane region" description="Helical" evidence="14">
    <location>
        <begin position="279"/>
        <end position="300"/>
    </location>
</feature>
<organism evidence="15 16">
    <name type="scientific">Hermetia illucens</name>
    <name type="common">Black soldier fly</name>
    <dbReference type="NCBI Taxonomy" id="343691"/>
    <lineage>
        <taxon>Eukaryota</taxon>
        <taxon>Metazoa</taxon>
        <taxon>Ecdysozoa</taxon>
        <taxon>Arthropoda</taxon>
        <taxon>Hexapoda</taxon>
        <taxon>Insecta</taxon>
        <taxon>Pterygota</taxon>
        <taxon>Neoptera</taxon>
        <taxon>Endopterygota</taxon>
        <taxon>Diptera</taxon>
        <taxon>Brachycera</taxon>
        <taxon>Stratiomyomorpha</taxon>
        <taxon>Stratiomyidae</taxon>
        <taxon>Hermetiinae</taxon>
        <taxon>Hermetia</taxon>
    </lineage>
</organism>
<dbReference type="EC" id="2.4.1.256" evidence="4"/>
<name>A0A7R8UL22_HERIL</name>
<evidence type="ECO:0000256" key="14">
    <source>
        <dbReference type="SAM" id="Phobius"/>
    </source>
</evidence>
<dbReference type="GO" id="GO:0005789">
    <property type="term" value="C:endoplasmic reticulum membrane"/>
    <property type="evidence" value="ECO:0007669"/>
    <property type="project" value="UniProtKB-SubCell"/>
</dbReference>
<evidence type="ECO:0000256" key="12">
    <source>
        <dbReference type="ARBA" id="ARBA00044727"/>
    </source>
</evidence>
<dbReference type="GO" id="GO:0006488">
    <property type="term" value="P:dolichol-linked oligosaccharide biosynthetic process"/>
    <property type="evidence" value="ECO:0007669"/>
    <property type="project" value="InterPro"/>
</dbReference>
<dbReference type="EMBL" id="LR899010">
    <property type="protein sequence ID" value="CAD7082609.1"/>
    <property type="molecule type" value="Genomic_DNA"/>
</dbReference>
<comment type="catalytic activity">
    <reaction evidence="13">
        <text>an alpha-D-Glc-(1-&gt;3)-alpha-D-Glc-(1-&gt;3)-alpha-D-Man-(1-&gt;2)-alpha-D-Man-(1-&gt;2)-alpha-D-Man-(1-&gt;3)-[alpha-D-Man-(1-&gt;2)-alpha-D-Man-(1-&gt;3)-[alpha-D-Man-(1-&gt;2)-alpha-D-Man-(1-&gt;6)]-alpha-D-Man-(1-&gt;6)]-beta-D-Man-(1-&gt;4)-beta-D-GlcNAc-(1-&gt;4)-alpha-D-GlcNAc-diphospho-di-trans,poly-cis-dolichol + a di-trans,poly-cis-dolichyl beta-D-glucosyl phosphate = a alpha-D-Glc-(1-&gt;2)-alpha-D-Glc-(1-&gt;3)-alpha-D-Glc-(1-&gt;3)-alpha-D-Man-(1-&gt;2)-alpha-D-Man-(1-&gt;2)-alpha-D-Man-(1-&gt;3)-[alpha-D-Man-(1-&gt;2)-alpha-D-Man-(1-&gt;3)-[alpha-D-Man-(1-&gt;2)-alpha-D-Man-(1-&gt;6)]-alpha-D-Man-(1-&gt;6)]-beta-D-Man-(1-&gt;4)-beta-D-GlcNAc-(1-&gt;4)-alpha-D-GlcNAc-diphospho-di-trans,poly-cis-dolichol + a di-trans,poly-cis-dolichyl phosphate + H(+)</text>
        <dbReference type="Rhea" id="RHEA:29543"/>
        <dbReference type="Rhea" id="RHEA-COMP:19498"/>
        <dbReference type="Rhea" id="RHEA-COMP:19502"/>
        <dbReference type="Rhea" id="RHEA-COMP:19512"/>
        <dbReference type="Rhea" id="RHEA-COMP:19522"/>
        <dbReference type="ChEBI" id="CHEBI:15378"/>
        <dbReference type="ChEBI" id="CHEBI:57525"/>
        <dbReference type="ChEBI" id="CHEBI:57683"/>
        <dbReference type="ChEBI" id="CHEBI:132522"/>
        <dbReference type="ChEBI" id="CHEBI:132523"/>
        <dbReference type="EC" id="2.4.1.256"/>
    </reaction>
    <physiologicalReaction direction="left-to-right" evidence="13">
        <dbReference type="Rhea" id="RHEA:29544"/>
    </physiologicalReaction>
</comment>
<comment type="subcellular location">
    <subcellularLocation>
        <location evidence="1">Endoplasmic reticulum membrane</location>
        <topology evidence="1">Multi-pass membrane protein</topology>
    </subcellularLocation>
</comment>
<keyword evidence="16" id="KW-1185">Reference proteome</keyword>
<evidence type="ECO:0000256" key="10">
    <source>
        <dbReference type="ARBA" id="ARBA00022989"/>
    </source>
</evidence>
<keyword evidence="10 14" id="KW-1133">Transmembrane helix</keyword>
<accession>A0A7R8UL22</accession>
<proteinExistence type="inferred from homology"/>
<sequence length="388" mass="44967">MLLFVRRWSYFLPCVYLMASIPIFEHIYKVARVVVDEEFHLPQGKHYCTGNFKVWDSKITTFPGLYILTSILLPLKICTTFALRFMCLLASAFNLFLIIKIQEVFHGKVIHTLLDALTITLLPPLYFFAHLYYTDVISVTTILGMYNFWLRGYHKSTAIVGVCSVLMRQTNIIWVMFFLGVSAGNELIINTKPMLPEYKSKKGDSKEKVNADADMDTLIKVIGYNLKNPTFFIGNISHIMHKFLGYFLVLLAFGAFVLYNGSIVVGDKTAHQATIHLPQILYCTLFILIFGPSLVLQNGWAAAKNFFKHIKLTVFLTLFLLIVVKYNTIVHPYLLADNRHYTFYVWNRFYGKYEYAKYLPIPVYIFGLYLLAECLKHRQIVMQIILMW</sequence>
<dbReference type="FunCoup" id="A0A7R8UL22">
    <property type="interactions" value="1780"/>
</dbReference>
<evidence type="ECO:0000256" key="13">
    <source>
        <dbReference type="ARBA" id="ARBA00048064"/>
    </source>
</evidence>
<keyword evidence="9" id="KW-0256">Endoplasmic reticulum</keyword>
<dbReference type="PIRSF" id="PIRSF028810">
    <property type="entry name" value="Alpha1_2_glucosyltferase_Alg10"/>
    <property type="match status" value="1"/>
</dbReference>
<keyword evidence="8 14" id="KW-0812">Transmembrane</keyword>
<keyword evidence="6" id="KW-0328">Glycosyltransferase</keyword>
<keyword evidence="7" id="KW-0808">Transferase</keyword>
<dbReference type="InParanoid" id="A0A7R8UL22"/>